<keyword evidence="2" id="KW-1185">Reference proteome</keyword>
<comment type="caution">
    <text evidence="1">The sequence shown here is derived from an EMBL/GenBank/DDBJ whole genome shotgun (WGS) entry which is preliminary data.</text>
</comment>
<protein>
    <submittedName>
        <fullName evidence="1">Uncharacterized protein</fullName>
    </submittedName>
</protein>
<dbReference type="AlphaFoldDB" id="A0A391NY95"/>
<gene>
    <name evidence="1" type="ORF">KIPB_015685</name>
</gene>
<organism evidence="1 2">
    <name type="scientific">Kipferlia bialata</name>
    <dbReference type="NCBI Taxonomy" id="797122"/>
    <lineage>
        <taxon>Eukaryota</taxon>
        <taxon>Metamonada</taxon>
        <taxon>Carpediemonas-like organisms</taxon>
        <taxon>Kipferlia</taxon>
    </lineage>
</organism>
<dbReference type="EMBL" id="BDIP01008979">
    <property type="protein sequence ID" value="GCA64896.1"/>
    <property type="molecule type" value="Genomic_DNA"/>
</dbReference>
<name>A0A391NY95_9EUKA</name>
<accession>A0A391NY95</accession>
<proteinExistence type="predicted"/>
<reference evidence="1 2" key="1">
    <citation type="journal article" date="2018" name="PLoS ONE">
        <title>The draft genome of Kipferlia bialata reveals reductive genome evolution in fornicate parasites.</title>
        <authorList>
            <person name="Tanifuji G."/>
            <person name="Takabayashi S."/>
            <person name="Kume K."/>
            <person name="Takagi M."/>
            <person name="Nakayama T."/>
            <person name="Kamikawa R."/>
            <person name="Inagaki Y."/>
            <person name="Hashimoto T."/>
        </authorList>
    </citation>
    <scope>NUCLEOTIDE SEQUENCE [LARGE SCALE GENOMIC DNA]</scope>
    <source>
        <strain evidence="1">NY0173</strain>
    </source>
</reference>
<sequence>TGHLQFSYFYGIQWAMDRELNRQREREEK</sequence>
<dbReference type="Proteomes" id="UP000265618">
    <property type="component" value="Unassembled WGS sequence"/>
</dbReference>
<evidence type="ECO:0000313" key="2">
    <source>
        <dbReference type="Proteomes" id="UP000265618"/>
    </source>
</evidence>
<feature type="non-terminal residue" evidence="1">
    <location>
        <position position="1"/>
    </location>
</feature>
<evidence type="ECO:0000313" key="1">
    <source>
        <dbReference type="EMBL" id="GCA64896.1"/>
    </source>
</evidence>